<protein>
    <recommendedName>
        <fullName evidence="3">NfeD-like C-terminal domain-containing protein</fullName>
    </recommendedName>
</protein>
<dbReference type="AlphaFoldDB" id="A0A382EHZ5"/>
<keyword evidence="1" id="KW-0472">Membrane</keyword>
<sequence length="193" mass="20171">MNTVLADLGFWGGVVEYATSLSGLPFVYGICALVGGCLFLIVMVLMFIGIEFDLDGLADGSGHVSLHGISGFFTLFGLVGLYLDGQGHGVLVSSMGGIGAGGVMFLAVSRLIMVMKNLESSGNITVNQTVGARGSVYAEILPGESGAVDIFIDERERRYDAVTDEPAGLKTGDVIEVKEVISGDLLKVTKLTT</sequence>
<dbReference type="EMBL" id="UINC01044311">
    <property type="protein sequence ID" value="SVB49591.1"/>
    <property type="molecule type" value="Genomic_DNA"/>
</dbReference>
<dbReference type="InterPro" id="IPR012340">
    <property type="entry name" value="NA-bd_OB-fold"/>
</dbReference>
<keyword evidence="1" id="KW-0812">Transmembrane</keyword>
<gene>
    <name evidence="2" type="ORF">METZ01_LOCUS202445</name>
</gene>
<organism evidence="2">
    <name type="scientific">marine metagenome</name>
    <dbReference type="NCBI Taxonomy" id="408172"/>
    <lineage>
        <taxon>unclassified sequences</taxon>
        <taxon>metagenomes</taxon>
        <taxon>ecological metagenomes</taxon>
    </lineage>
</organism>
<reference evidence="2" key="1">
    <citation type="submission" date="2018-05" db="EMBL/GenBank/DDBJ databases">
        <authorList>
            <person name="Lanie J.A."/>
            <person name="Ng W.-L."/>
            <person name="Kazmierczak K.M."/>
            <person name="Andrzejewski T.M."/>
            <person name="Davidsen T.M."/>
            <person name="Wayne K.J."/>
            <person name="Tettelin H."/>
            <person name="Glass J.I."/>
            <person name="Rusch D."/>
            <person name="Podicherti R."/>
            <person name="Tsui H.-C.T."/>
            <person name="Winkler M.E."/>
        </authorList>
    </citation>
    <scope>NUCLEOTIDE SEQUENCE</scope>
</reference>
<evidence type="ECO:0000256" key="1">
    <source>
        <dbReference type="SAM" id="Phobius"/>
    </source>
</evidence>
<feature type="transmembrane region" description="Helical" evidence="1">
    <location>
        <begin position="89"/>
        <end position="108"/>
    </location>
</feature>
<name>A0A382EHZ5_9ZZZZ</name>
<evidence type="ECO:0008006" key="3">
    <source>
        <dbReference type="Google" id="ProtNLM"/>
    </source>
</evidence>
<feature type="transmembrane region" description="Helical" evidence="1">
    <location>
        <begin position="64"/>
        <end position="83"/>
    </location>
</feature>
<accession>A0A382EHZ5</accession>
<evidence type="ECO:0000313" key="2">
    <source>
        <dbReference type="EMBL" id="SVB49591.1"/>
    </source>
</evidence>
<dbReference type="Gene3D" id="2.40.50.140">
    <property type="entry name" value="Nucleic acid-binding proteins"/>
    <property type="match status" value="1"/>
</dbReference>
<keyword evidence="1" id="KW-1133">Transmembrane helix</keyword>
<feature type="transmembrane region" description="Helical" evidence="1">
    <location>
        <begin position="26"/>
        <end position="52"/>
    </location>
</feature>
<proteinExistence type="predicted"/>